<protein>
    <submittedName>
        <fullName evidence="8">Xyloglucanase</fullName>
    </submittedName>
</protein>
<feature type="compositionally biased region" description="Pro residues" evidence="7">
    <location>
        <begin position="1"/>
        <end position="14"/>
    </location>
</feature>
<organism evidence="8 9">
    <name type="scientific">Streptomonospora halophila</name>
    <dbReference type="NCBI Taxonomy" id="427369"/>
    <lineage>
        <taxon>Bacteria</taxon>
        <taxon>Bacillati</taxon>
        <taxon>Actinomycetota</taxon>
        <taxon>Actinomycetes</taxon>
        <taxon>Streptosporangiales</taxon>
        <taxon>Nocardiopsidaceae</taxon>
        <taxon>Streptomonospora</taxon>
    </lineage>
</organism>
<dbReference type="PANTHER" id="PTHR43739">
    <property type="entry name" value="XYLOGLUCANASE (EUROFUNG)"/>
    <property type="match status" value="1"/>
</dbReference>
<comment type="similarity">
    <text evidence="6">Belongs to the glycosyl hydrolase 74 family.</text>
</comment>
<gene>
    <name evidence="8" type="ORF">GCM10023224_19920</name>
</gene>
<dbReference type="EMBL" id="BAABIK010000009">
    <property type="protein sequence ID" value="GAA4938677.1"/>
    <property type="molecule type" value="Genomic_DNA"/>
</dbReference>
<keyword evidence="4" id="KW-0326">Glycosidase</keyword>
<evidence type="ECO:0000256" key="1">
    <source>
        <dbReference type="ARBA" id="ARBA00022729"/>
    </source>
</evidence>
<dbReference type="InterPro" id="IPR015943">
    <property type="entry name" value="WD40/YVTN_repeat-like_dom_sf"/>
</dbReference>
<dbReference type="Pfam" id="PF02012">
    <property type="entry name" value="BNR"/>
    <property type="match status" value="1"/>
</dbReference>
<name>A0ABP9GD79_9ACTN</name>
<accession>A0ABP9GD79</accession>
<dbReference type="SUPFAM" id="SSF110296">
    <property type="entry name" value="Oligoxyloglucan reducing end-specific cellobiohydrolase"/>
    <property type="match status" value="2"/>
</dbReference>
<reference evidence="9" key="1">
    <citation type="journal article" date="2019" name="Int. J. Syst. Evol. Microbiol.">
        <title>The Global Catalogue of Microorganisms (GCM) 10K type strain sequencing project: providing services to taxonomists for standard genome sequencing and annotation.</title>
        <authorList>
            <consortium name="The Broad Institute Genomics Platform"/>
            <consortium name="The Broad Institute Genome Sequencing Center for Infectious Disease"/>
            <person name="Wu L."/>
            <person name="Ma J."/>
        </authorList>
    </citation>
    <scope>NUCLEOTIDE SEQUENCE [LARGE SCALE GENOMIC DNA]</scope>
    <source>
        <strain evidence="9">JCM 18123</strain>
    </source>
</reference>
<evidence type="ECO:0000256" key="2">
    <source>
        <dbReference type="ARBA" id="ARBA00022801"/>
    </source>
</evidence>
<comment type="caution">
    <text evidence="8">The sequence shown here is derived from an EMBL/GenBank/DDBJ whole genome shotgun (WGS) entry which is preliminary data.</text>
</comment>
<evidence type="ECO:0000256" key="5">
    <source>
        <dbReference type="ARBA" id="ARBA00023326"/>
    </source>
</evidence>
<dbReference type="InterPro" id="IPR002860">
    <property type="entry name" value="BNR_rpt"/>
</dbReference>
<keyword evidence="1" id="KW-0732">Signal</keyword>
<evidence type="ECO:0000313" key="8">
    <source>
        <dbReference type="EMBL" id="GAA4938677.1"/>
    </source>
</evidence>
<keyword evidence="5" id="KW-0624">Polysaccharide degradation</keyword>
<proteinExistence type="inferred from homology"/>
<evidence type="ECO:0000256" key="7">
    <source>
        <dbReference type="SAM" id="MobiDB-lite"/>
    </source>
</evidence>
<dbReference type="InterPro" id="IPR052025">
    <property type="entry name" value="Xyloglucanase_GH74"/>
</dbReference>
<dbReference type="Gene3D" id="2.130.10.10">
    <property type="entry name" value="YVTN repeat-like/Quinoprotein amine dehydrogenase"/>
    <property type="match status" value="2"/>
</dbReference>
<sequence>MSSAFPPFPIPPRPSEADGRASLGRRLAPRLARPGAAAAAAVFAAAALTATGSAAPALAAPDYRWRNAQIEGGGFIPGVVFNQSEPGLAYARTDIGGAYRWDGGAGRWRPLLDWVGWDEWGRTGVAGLATDPVEPDNVYAAVGTYTNDWDPDNGAILRSRDRGETWEATELPFKLGGNMPGRGVERLSIDPNDNSVLYLGAPGGNGLWRSTDYGETWSEVTAFPNPGDYVQDPGDSSGLSSDNQGVGWIAFDKGSGSPGRRTQDVYVGVMDKENTVYRSTDGGRTWERVPGQPEGHLAIEGVVDHENGLLYISTSDTGGPYTGGSGDVWKFDLATGEWSNVSPVPSGSEDNYFGYGGLTIDRQNPGTLMVSTQISWWPDIQIYRTTDGGQSWTQAWRYGAYPERINRYEMDVSASPWLTFGKNPDPPETAPKLGWMTQAMEIDPFDSDHMLYGTGATLYGTRDLTDWDGGETVTIEPSARGIEETAVNDLAAPPGDVPLVSALGDIGGFRHDDLDRVPDLMHTGPFHGNVTSLDFAELAPEHFVRVGSGDDDSVPSIAVSADGGATWEPGQEPSGVTGPGTAAMAADGSAVVWSADGAGVHRSTDSGASWSASSGVPKGARVQADRVDPDVFYAYAGGSFYVSTDGGATFRESAAQGLPQSSVRFAAVPGGKGDVWLAGGSEDGAYGLWHSTDSGAAFERVSGVEQADTVGFGKARPGSDYPAVYTSAKIDGRRGIYRSDDGGSHWTRINDDEHQYGWTGAAITGDPDVYGRVYVGTNGRGIVYGDAAGTSHWQGGEAGWWQEGDGEYWEGGWGE</sequence>
<dbReference type="CDD" id="cd15482">
    <property type="entry name" value="Sialidase_non-viral"/>
    <property type="match status" value="1"/>
</dbReference>
<keyword evidence="9" id="KW-1185">Reference proteome</keyword>
<dbReference type="PANTHER" id="PTHR43739:SF2">
    <property type="entry name" value="OLIGOXYLOGLUCAN-REDUCING END-SPECIFIC XYLOGLUCANASE-RELATED"/>
    <property type="match status" value="1"/>
</dbReference>
<evidence type="ECO:0000313" key="9">
    <source>
        <dbReference type="Proteomes" id="UP001499993"/>
    </source>
</evidence>
<feature type="region of interest" description="Disordered" evidence="7">
    <location>
        <begin position="1"/>
        <end position="20"/>
    </location>
</feature>
<dbReference type="RefSeq" id="WP_345556358.1">
    <property type="nucleotide sequence ID" value="NZ_BAABIK010000009.1"/>
</dbReference>
<evidence type="ECO:0000256" key="4">
    <source>
        <dbReference type="ARBA" id="ARBA00023295"/>
    </source>
</evidence>
<evidence type="ECO:0000256" key="6">
    <source>
        <dbReference type="ARBA" id="ARBA00037986"/>
    </source>
</evidence>
<keyword evidence="2" id="KW-0378">Hydrolase</keyword>
<keyword evidence="3" id="KW-0119">Carbohydrate metabolism</keyword>
<evidence type="ECO:0000256" key="3">
    <source>
        <dbReference type="ARBA" id="ARBA00023277"/>
    </source>
</evidence>
<dbReference type="Proteomes" id="UP001499993">
    <property type="component" value="Unassembled WGS sequence"/>
</dbReference>